<dbReference type="SUPFAM" id="SSF52540">
    <property type="entry name" value="P-loop containing nucleoside triphosphate hydrolases"/>
    <property type="match status" value="1"/>
</dbReference>
<name>A0A944M7G5_9GAMM</name>
<evidence type="ECO:0000256" key="2">
    <source>
        <dbReference type="ARBA" id="ARBA00022840"/>
    </source>
</evidence>
<dbReference type="PANTHER" id="PTHR23077:SF171">
    <property type="entry name" value="NUCLEAR VALOSIN-CONTAINING PROTEIN-LIKE"/>
    <property type="match status" value="1"/>
</dbReference>
<dbReference type="AlphaFoldDB" id="A0A944M7G5"/>
<dbReference type="PANTHER" id="PTHR23077">
    <property type="entry name" value="AAA-FAMILY ATPASE"/>
    <property type="match status" value="1"/>
</dbReference>
<dbReference type="Pfam" id="PF00004">
    <property type="entry name" value="AAA"/>
    <property type="match status" value="1"/>
</dbReference>
<dbReference type="GO" id="GO:0004672">
    <property type="term" value="F:protein kinase activity"/>
    <property type="evidence" value="ECO:0007669"/>
    <property type="project" value="InterPro"/>
</dbReference>
<dbReference type="InterPro" id="IPR050168">
    <property type="entry name" value="AAA_ATPase_domain"/>
</dbReference>
<dbReference type="GO" id="GO:0016887">
    <property type="term" value="F:ATP hydrolysis activity"/>
    <property type="evidence" value="ECO:0007669"/>
    <property type="project" value="InterPro"/>
</dbReference>
<dbReference type="PROSITE" id="PS00674">
    <property type="entry name" value="AAA"/>
    <property type="match status" value="1"/>
</dbReference>
<reference evidence="6 7" key="1">
    <citation type="submission" date="2021-05" db="EMBL/GenBank/DDBJ databases">
        <title>Genetic and Functional Diversity in Clade A Lucinid endosymbionts from the Bahamas.</title>
        <authorList>
            <person name="Giani N.M."/>
            <person name="Engel A.S."/>
            <person name="Campbell B.J."/>
        </authorList>
    </citation>
    <scope>NUCLEOTIDE SEQUENCE [LARGE SCALE GENOMIC DNA]</scope>
    <source>
        <strain evidence="6">LUC16012Gg_MoonRockCtena</strain>
    </source>
</reference>
<accession>A0A944M7G5</accession>
<dbReference type="GO" id="GO:0005524">
    <property type="term" value="F:ATP binding"/>
    <property type="evidence" value="ECO:0007669"/>
    <property type="project" value="UniProtKB-KW"/>
</dbReference>
<evidence type="ECO:0000259" key="5">
    <source>
        <dbReference type="PROSITE" id="PS50011"/>
    </source>
</evidence>
<comment type="similarity">
    <text evidence="4">Belongs to the AAA ATPase family.</text>
</comment>
<dbReference type="InterPro" id="IPR000719">
    <property type="entry name" value="Prot_kinase_dom"/>
</dbReference>
<keyword evidence="2 4" id="KW-0067">ATP-binding</keyword>
<comment type="caution">
    <text evidence="6">The sequence shown here is derived from an EMBL/GenBank/DDBJ whole genome shotgun (WGS) entry which is preliminary data.</text>
</comment>
<dbReference type="Gene3D" id="1.10.8.60">
    <property type="match status" value="1"/>
</dbReference>
<proteinExistence type="inferred from homology"/>
<organism evidence="6 7">
    <name type="scientific">Candidatus Thiodiazotropha taylori</name>
    <dbReference type="NCBI Taxonomy" id="2792791"/>
    <lineage>
        <taxon>Bacteria</taxon>
        <taxon>Pseudomonadati</taxon>
        <taxon>Pseudomonadota</taxon>
        <taxon>Gammaproteobacteria</taxon>
        <taxon>Chromatiales</taxon>
        <taxon>Sedimenticolaceae</taxon>
        <taxon>Candidatus Thiodiazotropha</taxon>
    </lineage>
</organism>
<keyword evidence="3" id="KW-0175">Coiled coil</keyword>
<dbReference type="InterPro" id="IPR027417">
    <property type="entry name" value="P-loop_NTPase"/>
</dbReference>
<evidence type="ECO:0000256" key="4">
    <source>
        <dbReference type="RuleBase" id="RU003651"/>
    </source>
</evidence>
<dbReference type="FunFam" id="3.40.50.300:FF:001025">
    <property type="entry name" value="ATPase family, AAA domain-containing 2B"/>
    <property type="match status" value="1"/>
</dbReference>
<dbReference type="InterPro" id="IPR003960">
    <property type="entry name" value="ATPase_AAA_CS"/>
</dbReference>
<dbReference type="SMART" id="SM00220">
    <property type="entry name" value="S_TKc"/>
    <property type="match status" value="1"/>
</dbReference>
<evidence type="ECO:0000313" key="7">
    <source>
        <dbReference type="Proteomes" id="UP000770889"/>
    </source>
</evidence>
<evidence type="ECO:0000313" key="6">
    <source>
        <dbReference type="EMBL" id="MBT2988836.1"/>
    </source>
</evidence>
<feature type="domain" description="Protein kinase" evidence="5">
    <location>
        <begin position="24"/>
        <end position="297"/>
    </location>
</feature>
<evidence type="ECO:0000256" key="1">
    <source>
        <dbReference type="ARBA" id="ARBA00022741"/>
    </source>
</evidence>
<dbReference type="Proteomes" id="UP000770889">
    <property type="component" value="Unassembled WGS sequence"/>
</dbReference>
<dbReference type="Gene3D" id="3.40.50.300">
    <property type="entry name" value="P-loop containing nucleotide triphosphate hydrolases"/>
    <property type="match status" value="1"/>
</dbReference>
<dbReference type="Gene3D" id="1.10.510.10">
    <property type="entry name" value="Transferase(Phosphotransferase) domain 1"/>
    <property type="match status" value="1"/>
</dbReference>
<dbReference type="EMBL" id="JAHHGM010000005">
    <property type="protein sequence ID" value="MBT2988836.1"/>
    <property type="molecule type" value="Genomic_DNA"/>
</dbReference>
<sequence length="599" mass="67524">MNWWDRAEYVEIVLNISEIIDSEFEVKFFERGDSFSQRYRVTNRSGAPYHLTLYNSAKLPRHSFAGGKLLEVLILEDLAESGLMSLVGYGELERNAKKYHFVITNYISGEPLQEKLEREGTLTQYAAIPLGARILNSLSKMHGHPKVIVHNNICPASIFLDYSDSSEKPILFNFNMARYMSNSSGSIDLSRLSPFYVAPELYNGVFTPQSDIFAVGALLYRVVMGIPPWHVEMPMVERNSDKYIDAILKKRDEPLTFSVGGFDEATDDHFRGVVSKALSLDVDNRFHEVGEFIDALTSEVVMELSTKLPAQSRKATPRQGEGFSAISGMQELKEILTTDVIRALEEKDLYESYGITIPNGMLLYGPPGCGKTFIAERFAEEVGFNFLQLKPSDLKSKYVNETEEKIGTIFKEAAEKAPTTIFIDEIDAIVPNRERDLHHMHASAVNEILVQMSSCSERGIFVIAASNRPDMIDPAVLRTGRVDRIIYLPPPDREARKAMFEMYLSSRPVDLGVNYDELANLTENYVSSDIKFLIDEASRQALKGKERITQAILTSVISASQPSVSLVELEKYQALRARFEDKKSGTPKKRPIGFVHYEE</sequence>
<dbReference type="Pfam" id="PF00069">
    <property type="entry name" value="Pkinase"/>
    <property type="match status" value="1"/>
</dbReference>
<dbReference type="PROSITE" id="PS50011">
    <property type="entry name" value="PROTEIN_KINASE_DOM"/>
    <property type="match status" value="1"/>
</dbReference>
<keyword evidence="1 4" id="KW-0547">Nucleotide-binding</keyword>
<dbReference type="InterPro" id="IPR003593">
    <property type="entry name" value="AAA+_ATPase"/>
</dbReference>
<dbReference type="InterPro" id="IPR011009">
    <property type="entry name" value="Kinase-like_dom_sf"/>
</dbReference>
<dbReference type="SMART" id="SM00382">
    <property type="entry name" value="AAA"/>
    <property type="match status" value="1"/>
</dbReference>
<protein>
    <submittedName>
        <fullName evidence="6">AAA family ATPase</fullName>
    </submittedName>
</protein>
<evidence type="ECO:0000256" key="3">
    <source>
        <dbReference type="ARBA" id="ARBA00023054"/>
    </source>
</evidence>
<dbReference type="SUPFAM" id="SSF56112">
    <property type="entry name" value="Protein kinase-like (PK-like)"/>
    <property type="match status" value="1"/>
</dbReference>
<dbReference type="InterPro" id="IPR003959">
    <property type="entry name" value="ATPase_AAA_core"/>
</dbReference>
<gene>
    <name evidence="6" type="ORF">KME65_07705</name>
</gene>